<dbReference type="EMBL" id="BSXW01000132">
    <property type="protein sequence ID" value="GMF12851.1"/>
    <property type="molecule type" value="Genomic_DNA"/>
</dbReference>
<dbReference type="AlphaFoldDB" id="A0A9W6THJ6"/>
<protein>
    <submittedName>
        <fullName evidence="2">Unnamed protein product</fullName>
    </submittedName>
</protein>
<dbReference type="Proteomes" id="UP001165083">
    <property type="component" value="Unassembled WGS sequence"/>
</dbReference>
<feature type="compositionally biased region" description="Basic and acidic residues" evidence="1">
    <location>
        <begin position="112"/>
        <end position="135"/>
    </location>
</feature>
<organism evidence="2 3">
    <name type="scientific">Phytophthora lilii</name>
    <dbReference type="NCBI Taxonomy" id="2077276"/>
    <lineage>
        <taxon>Eukaryota</taxon>
        <taxon>Sar</taxon>
        <taxon>Stramenopiles</taxon>
        <taxon>Oomycota</taxon>
        <taxon>Peronosporomycetes</taxon>
        <taxon>Peronosporales</taxon>
        <taxon>Peronosporaceae</taxon>
        <taxon>Phytophthora</taxon>
    </lineage>
</organism>
<feature type="compositionally biased region" description="Acidic residues" evidence="1">
    <location>
        <begin position="74"/>
        <end position="85"/>
    </location>
</feature>
<reference evidence="2" key="1">
    <citation type="submission" date="2023-04" db="EMBL/GenBank/DDBJ databases">
        <title>Phytophthora lilii NBRC 32176.</title>
        <authorList>
            <person name="Ichikawa N."/>
            <person name="Sato H."/>
            <person name="Tonouchi N."/>
        </authorList>
    </citation>
    <scope>NUCLEOTIDE SEQUENCE</scope>
    <source>
        <strain evidence="2">NBRC 32176</strain>
    </source>
</reference>
<evidence type="ECO:0000313" key="2">
    <source>
        <dbReference type="EMBL" id="GMF12851.1"/>
    </source>
</evidence>
<keyword evidence="3" id="KW-1185">Reference proteome</keyword>
<name>A0A9W6THJ6_9STRA</name>
<sequence length="187" mass="20044">MTRLASSISSSFMGFFGGKRGGQEETEESRRQEEAREAPLGRLIAAGQGVVNSPRHSSTISEASELSTSLQQLDDNEVSGDETEEKPDASQIEERANEAKADEPQPSAVKNVKADQESQKSLSKESEAASQKEEVVSNPKPGKVLPGDLSSSSGKEQPPLAWSMPLRAALPAPRQELVEVEGDIVEL</sequence>
<gene>
    <name evidence="2" type="ORF">Plil01_000340100</name>
</gene>
<dbReference type="OrthoDB" id="70846at2759"/>
<evidence type="ECO:0000256" key="1">
    <source>
        <dbReference type="SAM" id="MobiDB-lite"/>
    </source>
</evidence>
<proteinExistence type="predicted"/>
<feature type="compositionally biased region" description="Polar residues" evidence="1">
    <location>
        <begin position="50"/>
        <end position="73"/>
    </location>
</feature>
<feature type="compositionally biased region" description="Basic and acidic residues" evidence="1">
    <location>
        <begin position="86"/>
        <end position="103"/>
    </location>
</feature>
<feature type="region of interest" description="Disordered" evidence="1">
    <location>
        <begin position="1"/>
        <end position="160"/>
    </location>
</feature>
<comment type="caution">
    <text evidence="2">The sequence shown here is derived from an EMBL/GenBank/DDBJ whole genome shotgun (WGS) entry which is preliminary data.</text>
</comment>
<feature type="compositionally biased region" description="Low complexity" evidence="1">
    <location>
        <begin position="1"/>
        <end position="14"/>
    </location>
</feature>
<feature type="compositionally biased region" description="Basic and acidic residues" evidence="1">
    <location>
        <begin position="28"/>
        <end position="39"/>
    </location>
</feature>
<accession>A0A9W6THJ6</accession>
<evidence type="ECO:0000313" key="3">
    <source>
        <dbReference type="Proteomes" id="UP001165083"/>
    </source>
</evidence>